<evidence type="ECO:0000256" key="1">
    <source>
        <dbReference type="ARBA" id="ARBA00022679"/>
    </source>
</evidence>
<evidence type="ECO:0000313" key="3">
    <source>
        <dbReference type="EMBL" id="WOC11338.1"/>
    </source>
</evidence>
<dbReference type="Gene3D" id="3.40.50.150">
    <property type="entry name" value="Vaccinia Virus protein VP39"/>
    <property type="match status" value="1"/>
</dbReference>
<dbReference type="Pfam" id="PF13649">
    <property type="entry name" value="Methyltransf_25"/>
    <property type="match status" value="1"/>
</dbReference>
<proteinExistence type="predicted"/>
<name>A0AA97GV36_9ACTN</name>
<reference evidence="3" key="1">
    <citation type="submission" date="2023-06" db="EMBL/GenBank/DDBJ databases">
        <title>Gordonia sp. nov. and Pseudochrobactrum sp. nov., two species isolated from the burying beetle Nicrophorus vespilloides.</title>
        <authorList>
            <person name="Poehlein A."/>
            <person name="Guzman J."/>
            <person name="Daniel R."/>
            <person name="Vilcinskas A."/>
        </authorList>
    </citation>
    <scope>NUCLEOTIDE SEQUENCE</scope>
    <source>
        <strain evidence="3">MP11Mi</strain>
    </source>
</reference>
<dbReference type="GO" id="GO:0016740">
    <property type="term" value="F:transferase activity"/>
    <property type="evidence" value="ECO:0007669"/>
    <property type="project" value="UniProtKB-KW"/>
</dbReference>
<gene>
    <name evidence="3" type="ORF">MP11Mi_04050</name>
</gene>
<dbReference type="PANTHER" id="PTHR43861">
    <property type="entry name" value="TRANS-ACONITATE 2-METHYLTRANSFERASE-RELATED"/>
    <property type="match status" value="1"/>
</dbReference>
<protein>
    <recommendedName>
        <fullName evidence="2">Methyltransferase domain-containing protein</fullName>
    </recommendedName>
</protein>
<keyword evidence="1" id="KW-0808">Transferase</keyword>
<sequence length="201" mass="21948">MTTTPPPRWITDTDPGHSEWYVQRFRAMAADGADLFGEPRLIDAMVSRSSRILDAGCGPGRVGGYLQSVGHDVVGVDVDPVLIEAAITDYPGPDWQVHDLATLDLRMDDHSRREFDAIVCAGNVLAFVAPDTEALVLSRLADHLADGGFIAVGFHTAKLPIGTFDAALAETDLRLDLRLSTWDVRPWHDDADFAVSILRRA</sequence>
<organism evidence="3">
    <name type="scientific">Gordonia sp. MP11Mi</name>
    <dbReference type="NCBI Taxonomy" id="3022769"/>
    <lineage>
        <taxon>Bacteria</taxon>
        <taxon>Bacillati</taxon>
        <taxon>Actinomycetota</taxon>
        <taxon>Actinomycetes</taxon>
        <taxon>Mycobacteriales</taxon>
        <taxon>Gordoniaceae</taxon>
        <taxon>Gordonia</taxon>
    </lineage>
</organism>
<feature type="domain" description="Methyltransferase" evidence="2">
    <location>
        <begin position="52"/>
        <end position="148"/>
    </location>
</feature>
<evidence type="ECO:0000259" key="2">
    <source>
        <dbReference type="Pfam" id="PF13649"/>
    </source>
</evidence>
<dbReference type="RefSeq" id="WP_420040657.1">
    <property type="nucleotide sequence ID" value="NZ_CP128986.1"/>
</dbReference>
<dbReference type="InterPro" id="IPR029063">
    <property type="entry name" value="SAM-dependent_MTases_sf"/>
</dbReference>
<dbReference type="AlphaFoldDB" id="A0AA97GV36"/>
<dbReference type="EMBL" id="CP128986">
    <property type="protein sequence ID" value="WOC11338.1"/>
    <property type="molecule type" value="Genomic_DNA"/>
</dbReference>
<dbReference type="InterPro" id="IPR041698">
    <property type="entry name" value="Methyltransf_25"/>
</dbReference>
<accession>A0AA97GV36</accession>
<dbReference type="SUPFAM" id="SSF53335">
    <property type="entry name" value="S-adenosyl-L-methionine-dependent methyltransferases"/>
    <property type="match status" value="1"/>
</dbReference>